<dbReference type="PANTHER" id="PTHR31623:SF19">
    <property type="entry name" value="VINORINE SYNTHASE-RELATED"/>
    <property type="match status" value="1"/>
</dbReference>
<gene>
    <name evidence="4" type="ORF">G2W53_036752</name>
</gene>
<dbReference type="GO" id="GO:0016746">
    <property type="term" value="F:acyltransferase activity"/>
    <property type="evidence" value="ECO:0007669"/>
    <property type="project" value="UniProtKB-KW"/>
</dbReference>
<comment type="similarity">
    <text evidence="1">Belongs to the plant acyltransferase family.</text>
</comment>
<dbReference type="Gene3D" id="3.30.559.10">
    <property type="entry name" value="Chloramphenicol acetyltransferase-like domain"/>
    <property type="match status" value="2"/>
</dbReference>
<keyword evidence="3" id="KW-0012">Acyltransferase</keyword>
<name>A0A834SU72_9FABA</name>
<evidence type="ECO:0000256" key="2">
    <source>
        <dbReference type="ARBA" id="ARBA00022679"/>
    </source>
</evidence>
<comment type="caution">
    <text evidence="4">The sequence shown here is derived from an EMBL/GenBank/DDBJ whole genome shotgun (WGS) entry which is preliminary data.</text>
</comment>
<keyword evidence="2" id="KW-0808">Transferase</keyword>
<evidence type="ECO:0000313" key="4">
    <source>
        <dbReference type="EMBL" id="KAF7810009.1"/>
    </source>
</evidence>
<dbReference type="PANTHER" id="PTHR31623">
    <property type="entry name" value="F21J9.9"/>
    <property type="match status" value="1"/>
</dbReference>
<evidence type="ECO:0000256" key="1">
    <source>
        <dbReference type="ARBA" id="ARBA00009861"/>
    </source>
</evidence>
<evidence type="ECO:0000313" key="5">
    <source>
        <dbReference type="Proteomes" id="UP000634136"/>
    </source>
</evidence>
<accession>A0A834SU72</accession>
<sequence length="476" mass="54070">MSGRIRTEIVSGKCIKPTSPTPPHLKFFKLSLLDQLSPNIHHNFTLFFPSSSAASHGGDDPLSQFSSKSQLLQNSLSQTLTRFYPLGGRLRDAATIDCNDHGAIYIEAHVHSSLHNFLTNPDFDTLQHFLPPFDKQLMEFSSSNCSLLFVRFTWFACGGTALSVSLSHKLADLPAFNALLHYWTATCRGSPPPDVPDLGLGPSRLPPREIPEIIPASVNIRAEKLTTRRFSFPAPNVEELKRRIVTALFGRDNNNNKFQFQPSRVEVVLALIWRCATSARTSKTGSFMPSAMFRALNLRPRMEPPVPSTAIGNFMWPLAVTVEEESESNLHVMVKKMRKRMKEFVEKEKKKLEEEGGLFEMAMEYMREKEEMMKGKEIVVYECWSWSKNEMLEVDYGWGNPVCMSNVDRKMKNTVTLTEGRDGGVEALVTLDEQEMDLFIRHHELLQFSRKGCMRARQVCVVRVIEYGSSALRQWT</sequence>
<proteinExistence type="inferred from homology"/>
<dbReference type="Pfam" id="PF02458">
    <property type="entry name" value="Transferase"/>
    <property type="match status" value="1"/>
</dbReference>
<dbReference type="Proteomes" id="UP000634136">
    <property type="component" value="Unassembled WGS sequence"/>
</dbReference>
<dbReference type="AlphaFoldDB" id="A0A834SU72"/>
<evidence type="ECO:0000256" key="3">
    <source>
        <dbReference type="ARBA" id="ARBA00023315"/>
    </source>
</evidence>
<keyword evidence="5" id="KW-1185">Reference proteome</keyword>
<dbReference type="InterPro" id="IPR023213">
    <property type="entry name" value="CAT-like_dom_sf"/>
</dbReference>
<dbReference type="EMBL" id="JAAIUW010000011">
    <property type="protein sequence ID" value="KAF7810009.1"/>
    <property type="molecule type" value="Genomic_DNA"/>
</dbReference>
<organism evidence="4 5">
    <name type="scientific">Senna tora</name>
    <dbReference type="NCBI Taxonomy" id="362788"/>
    <lineage>
        <taxon>Eukaryota</taxon>
        <taxon>Viridiplantae</taxon>
        <taxon>Streptophyta</taxon>
        <taxon>Embryophyta</taxon>
        <taxon>Tracheophyta</taxon>
        <taxon>Spermatophyta</taxon>
        <taxon>Magnoliopsida</taxon>
        <taxon>eudicotyledons</taxon>
        <taxon>Gunneridae</taxon>
        <taxon>Pentapetalae</taxon>
        <taxon>rosids</taxon>
        <taxon>fabids</taxon>
        <taxon>Fabales</taxon>
        <taxon>Fabaceae</taxon>
        <taxon>Caesalpinioideae</taxon>
        <taxon>Cassia clade</taxon>
        <taxon>Senna</taxon>
    </lineage>
</organism>
<dbReference type="OrthoDB" id="671439at2759"/>
<protein>
    <submittedName>
        <fullName evidence="4">Vinorine synthase-like</fullName>
    </submittedName>
</protein>
<reference evidence="4" key="1">
    <citation type="submission" date="2020-09" db="EMBL/GenBank/DDBJ databases">
        <title>Genome-Enabled Discovery of Anthraquinone Biosynthesis in Senna tora.</title>
        <authorList>
            <person name="Kang S.-H."/>
            <person name="Pandey R.P."/>
            <person name="Lee C.-M."/>
            <person name="Sim J.-S."/>
            <person name="Jeong J.-T."/>
            <person name="Choi B.-S."/>
            <person name="Jung M."/>
            <person name="Ginzburg D."/>
            <person name="Zhao K."/>
            <person name="Won S.Y."/>
            <person name="Oh T.-J."/>
            <person name="Yu Y."/>
            <person name="Kim N.-H."/>
            <person name="Lee O.R."/>
            <person name="Lee T.-H."/>
            <person name="Bashyal P."/>
            <person name="Kim T.-S."/>
            <person name="Lee W.-H."/>
            <person name="Kawkins C."/>
            <person name="Kim C.-K."/>
            <person name="Kim J.S."/>
            <person name="Ahn B.O."/>
            <person name="Rhee S.Y."/>
            <person name="Sohng J.K."/>
        </authorList>
    </citation>
    <scope>NUCLEOTIDE SEQUENCE</scope>
    <source>
        <tissue evidence="4">Leaf</tissue>
    </source>
</reference>